<protein>
    <submittedName>
        <fullName evidence="3">Acyltransferase</fullName>
    </submittedName>
</protein>
<evidence type="ECO:0000313" key="3">
    <source>
        <dbReference type="EMBL" id="OHU79576.1"/>
    </source>
</evidence>
<evidence type="ECO:0000313" key="4">
    <source>
        <dbReference type="Proteomes" id="UP000179441"/>
    </source>
</evidence>
<dbReference type="Proteomes" id="UP000179441">
    <property type="component" value="Unassembled WGS sequence"/>
</dbReference>
<keyword evidence="1" id="KW-0472">Membrane</keyword>
<dbReference type="InterPro" id="IPR002656">
    <property type="entry name" value="Acyl_transf_3_dom"/>
</dbReference>
<feature type="transmembrane region" description="Helical" evidence="1">
    <location>
        <begin position="169"/>
        <end position="188"/>
    </location>
</feature>
<comment type="caution">
    <text evidence="3">The sequence shown here is derived from an EMBL/GenBank/DDBJ whole genome shotgun (WGS) entry which is preliminary data.</text>
</comment>
<dbReference type="PANTHER" id="PTHR23028:SF53">
    <property type="entry name" value="ACYL_TRANSF_3 DOMAIN-CONTAINING PROTEIN"/>
    <property type="match status" value="1"/>
</dbReference>
<dbReference type="Pfam" id="PF01757">
    <property type="entry name" value="Acyl_transf_3"/>
    <property type="match status" value="1"/>
</dbReference>
<keyword evidence="4" id="KW-1185">Reference proteome</keyword>
<feature type="transmembrane region" description="Helical" evidence="1">
    <location>
        <begin position="271"/>
        <end position="288"/>
    </location>
</feature>
<feature type="transmembrane region" description="Helical" evidence="1">
    <location>
        <begin position="31"/>
        <end position="49"/>
    </location>
</feature>
<gene>
    <name evidence="3" type="ORF">BKG84_15415</name>
</gene>
<dbReference type="EMBL" id="MLIS01000001">
    <property type="protein sequence ID" value="OHU79576.1"/>
    <property type="molecule type" value="Genomic_DNA"/>
</dbReference>
<dbReference type="InterPro" id="IPR050879">
    <property type="entry name" value="Acyltransferase_3"/>
</dbReference>
<feature type="transmembrane region" description="Helical" evidence="1">
    <location>
        <begin position="61"/>
        <end position="83"/>
    </location>
</feature>
<keyword evidence="3" id="KW-0808">Transferase</keyword>
<keyword evidence="1" id="KW-0812">Transmembrane</keyword>
<name>A0A1S1M8H8_MYCCH</name>
<evidence type="ECO:0000259" key="2">
    <source>
        <dbReference type="Pfam" id="PF01757"/>
    </source>
</evidence>
<feature type="transmembrane region" description="Helical" evidence="1">
    <location>
        <begin position="245"/>
        <end position="265"/>
    </location>
</feature>
<keyword evidence="1" id="KW-1133">Transmembrane helix</keyword>
<proteinExistence type="predicted"/>
<evidence type="ECO:0000256" key="1">
    <source>
        <dbReference type="SAM" id="Phobius"/>
    </source>
</evidence>
<dbReference type="GO" id="GO:0016747">
    <property type="term" value="F:acyltransferase activity, transferring groups other than amino-acyl groups"/>
    <property type="evidence" value="ECO:0007669"/>
    <property type="project" value="InterPro"/>
</dbReference>
<dbReference type="GO" id="GO:0000271">
    <property type="term" value="P:polysaccharide biosynthetic process"/>
    <property type="evidence" value="ECO:0007669"/>
    <property type="project" value="TreeGrafter"/>
</dbReference>
<feature type="transmembrane region" description="Helical" evidence="1">
    <location>
        <begin position="324"/>
        <end position="345"/>
    </location>
</feature>
<sequence>MFRVSGPEGPRLARNSTLGQVFDPRNNALNAWRLILAVSVIFWHSWPLTGRTITYRPFEQLIEQVGVDGFFAISGFLITASWLRKPKLRDFAIARGLRIFPGLWVCLLIIAFVIAPISVLIQGGSVSALFSSHKPVEYVINNGLLNVYYAGVDGTPRGVPWPGVWNGSIWTLVFEMICYIAVAVLGVVGLLKRRWVVPAAFVLFLCATAYLSYPVFAATSIAQMVARFAVMFAAGALLNQYKDVIPARWSLVAVSVVIVLASGLLENYRDIAALPLAYAVIVSGSLIHNPRLNLRNDLSYGTYIYAYPVQQLLVVMGLGSLNLLLFFAIATAATVPLAAFSWFVVEKQAISLKSRLNRKRPAEVDTASAAPVERDAV</sequence>
<accession>A0A1S1M8H8</accession>
<reference evidence="3 4" key="1">
    <citation type="submission" date="2016-10" db="EMBL/GenBank/DDBJ databases">
        <title>Evaluation of Human, Veterinary and Environmental Mycobacterium chelonae Isolates by Core Genome Phylogenomic Analysis, Targeted Gene Comparison, and Anti-microbial Susceptibility Patterns: A Tale of Mistaken Identities.</title>
        <authorList>
            <person name="Fogelson S.B."/>
            <person name="Camus A.C."/>
            <person name="Lorenz W."/>
            <person name="Vasireddy R."/>
            <person name="Vasireddy S."/>
            <person name="Smith T."/>
            <person name="Brown-Elliott B.A."/>
            <person name="Wallace R.J.Jr."/>
            <person name="Hasan N.A."/>
            <person name="Reischl U."/>
            <person name="Sanchez S."/>
        </authorList>
    </citation>
    <scope>NUCLEOTIDE SEQUENCE [LARGE SCALE GENOMIC DNA]</scope>
    <source>
        <strain evidence="3 4">15518</strain>
    </source>
</reference>
<organism evidence="3 4">
    <name type="scientific">Mycobacteroides chelonae</name>
    <name type="common">Mycobacterium chelonae</name>
    <dbReference type="NCBI Taxonomy" id="1774"/>
    <lineage>
        <taxon>Bacteria</taxon>
        <taxon>Bacillati</taxon>
        <taxon>Actinomycetota</taxon>
        <taxon>Actinomycetes</taxon>
        <taxon>Mycobacteriales</taxon>
        <taxon>Mycobacteriaceae</taxon>
        <taxon>Mycobacteroides</taxon>
    </lineage>
</organism>
<dbReference type="PANTHER" id="PTHR23028">
    <property type="entry name" value="ACETYLTRANSFERASE"/>
    <property type="match status" value="1"/>
</dbReference>
<dbReference type="AlphaFoldDB" id="A0A1S1M8H8"/>
<feature type="domain" description="Acyltransferase 3" evidence="2">
    <location>
        <begin position="26"/>
        <end position="339"/>
    </location>
</feature>
<dbReference type="GO" id="GO:0016020">
    <property type="term" value="C:membrane"/>
    <property type="evidence" value="ECO:0007669"/>
    <property type="project" value="TreeGrafter"/>
</dbReference>
<keyword evidence="3" id="KW-0012">Acyltransferase</keyword>
<feature type="transmembrane region" description="Helical" evidence="1">
    <location>
        <begin position="103"/>
        <end position="121"/>
    </location>
</feature>